<dbReference type="EMBL" id="ML987204">
    <property type="protein sequence ID" value="KAF2243883.1"/>
    <property type="molecule type" value="Genomic_DNA"/>
</dbReference>
<evidence type="ECO:0000313" key="2">
    <source>
        <dbReference type="Proteomes" id="UP000800094"/>
    </source>
</evidence>
<accession>A0A6A6I1Z0</accession>
<dbReference type="AlphaFoldDB" id="A0A6A6I1Z0"/>
<organism evidence="1 2">
    <name type="scientific">Trematosphaeria pertusa</name>
    <dbReference type="NCBI Taxonomy" id="390896"/>
    <lineage>
        <taxon>Eukaryota</taxon>
        <taxon>Fungi</taxon>
        <taxon>Dikarya</taxon>
        <taxon>Ascomycota</taxon>
        <taxon>Pezizomycotina</taxon>
        <taxon>Dothideomycetes</taxon>
        <taxon>Pleosporomycetidae</taxon>
        <taxon>Pleosporales</taxon>
        <taxon>Massarineae</taxon>
        <taxon>Trematosphaeriaceae</taxon>
        <taxon>Trematosphaeria</taxon>
    </lineage>
</organism>
<protein>
    <submittedName>
        <fullName evidence="1">Uncharacterized protein</fullName>
    </submittedName>
</protein>
<dbReference type="RefSeq" id="XP_033678887.1">
    <property type="nucleotide sequence ID" value="XM_033833925.1"/>
</dbReference>
<evidence type="ECO:0000313" key="1">
    <source>
        <dbReference type="EMBL" id="KAF2243883.1"/>
    </source>
</evidence>
<dbReference type="GeneID" id="54587255"/>
<sequence length="193" mass="21150">MSSPGLFSRPTDPYHHPKMSNAPASRLLNAIISSLSALLGPSLWYLYQNLTLDILGNAPNANLSVQTLQHILHNRPAAIYLHNDLARAMWTGEGNDLPIIQLPRYVSEAITKMYWQWCEESFGGVVGLKKWEMLAEAAREVEASDGDGEKGKGVEECELEGVFERLSLKLRGHSVTQGDTDALLSGFAAMGLA</sequence>
<name>A0A6A6I1Z0_9PLEO</name>
<dbReference type="Proteomes" id="UP000800094">
    <property type="component" value="Unassembled WGS sequence"/>
</dbReference>
<keyword evidence="2" id="KW-1185">Reference proteome</keyword>
<reference evidence="1" key="1">
    <citation type="journal article" date="2020" name="Stud. Mycol.">
        <title>101 Dothideomycetes genomes: a test case for predicting lifestyles and emergence of pathogens.</title>
        <authorList>
            <person name="Haridas S."/>
            <person name="Albert R."/>
            <person name="Binder M."/>
            <person name="Bloem J."/>
            <person name="Labutti K."/>
            <person name="Salamov A."/>
            <person name="Andreopoulos B."/>
            <person name="Baker S."/>
            <person name="Barry K."/>
            <person name="Bills G."/>
            <person name="Bluhm B."/>
            <person name="Cannon C."/>
            <person name="Castanera R."/>
            <person name="Culley D."/>
            <person name="Daum C."/>
            <person name="Ezra D."/>
            <person name="Gonzalez J."/>
            <person name="Henrissat B."/>
            <person name="Kuo A."/>
            <person name="Liang C."/>
            <person name="Lipzen A."/>
            <person name="Lutzoni F."/>
            <person name="Magnuson J."/>
            <person name="Mondo S."/>
            <person name="Nolan M."/>
            <person name="Ohm R."/>
            <person name="Pangilinan J."/>
            <person name="Park H.-J."/>
            <person name="Ramirez L."/>
            <person name="Alfaro M."/>
            <person name="Sun H."/>
            <person name="Tritt A."/>
            <person name="Yoshinaga Y."/>
            <person name="Zwiers L.-H."/>
            <person name="Turgeon B."/>
            <person name="Goodwin S."/>
            <person name="Spatafora J."/>
            <person name="Crous P."/>
            <person name="Grigoriev I."/>
        </authorList>
    </citation>
    <scope>NUCLEOTIDE SEQUENCE</scope>
    <source>
        <strain evidence="1">CBS 122368</strain>
    </source>
</reference>
<gene>
    <name evidence="1" type="ORF">BU26DRAFT_569778</name>
</gene>
<proteinExistence type="predicted"/>